<gene>
    <name evidence="1" type="ORF">O9G_003185</name>
    <name evidence="2" type="ORF">ROZALSC1DRAFT_30423</name>
</gene>
<evidence type="ECO:0000313" key="4">
    <source>
        <dbReference type="Proteomes" id="UP000281549"/>
    </source>
</evidence>
<keyword evidence="3" id="KW-1185">Reference proteome</keyword>
<dbReference type="AlphaFoldDB" id="A0A075AVG3"/>
<sequence>MDHCFSFMTRSNGSIFPDIQIGKVVVGGGIPFYELYEPDDQNCEGIPKLRDLSLDYNEFTRVYREK</sequence>
<evidence type="ECO:0000313" key="2">
    <source>
        <dbReference type="EMBL" id="RKP17808.1"/>
    </source>
</evidence>
<dbReference type="Proteomes" id="UP000281549">
    <property type="component" value="Unassembled WGS sequence"/>
</dbReference>
<dbReference type="EMBL" id="KE560993">
    <property type="protein sequence ID" value="EPZ34105.1"/>
    <property type="molecule type" value="Genomic_DNA"/>
</dbReference>
<reference evidence="1 3" key="1">
    <citation type="journal article" date="2013" name="Curr. Biol.">
        <title>Shared signatures of parasitism and phylogenomics unite Cryptomycota and microsporidia.</title>
        <authorList>
            <person name="James T.Y."/>
            <person name="Pelin A."/>
            <person name="Bonen L."/>
            <person name="Ahrendt S."/>
            <person name="Sain D."/>
            <person name="Corradi N."/>
            <person name="Stajich J.E."/>
        </authorList>
    </citation>
    <scope>NUCLEOTIDE SEQUENCE [LARGE SCALE GENOMIC DNA]</scope>
    <source>
        <strain evidence="1">CSF55</strain>
        <strain evidence="1">CSF55</strain>
    </source>
</reference>
<accession>A0A075AVG3</accession>
<reference evidence="2" key="3">
    <citation type="submission" date="2018-08" db="EMBL/GenBank/DDBJ databases">
        <title>Leveraging single-cell genomics to expand the Fungal Tree of Life.</title>
        <authorList>
            <consortium name="DOE Joint Genome Institute"/>
            <person name="Ahrendt S.R."/>
            <person name="Quandt C.A."/>
            <person name="Ciobanu D."/>
            <person name="Clum A."/>
            <person name="Salamov A."/>
            <person name="Andreopoulos B."/>
            <person name="Cheng J.-F."/>
            <person name="Woyke T."/>
            <person name="Pelin A."/>
            <person name="Henrissat B."/>
            <person name="Reynolds N."/>
            <person name="Benny G.L."/>
            <person name="Smith M.E."/>
            <person name="James T.Y."/>
            <person name="Grigoriev I.V."/>
        </authorList>
    </citation>
    <scope>NUCLEOTIDE SEQUENCE</scope>
    <source>
        <strain evidence="2">CSF55</strain>
    </source>
</reference>
<proteinExistence type="predicted"/>
<evidence type="ECO:0000313" key="3">
    <source>
        <dbReference type="Proteomes" id="UP000030755"/>
    </source>
</evidence>
<organism evidence="1 3">
    <name type="scientific">Rozella allomycis (strain CSF55)</name>
    <dbReference type="NCBI Taxonomy" id="988480"/>
    <lineage>
        <taxon>Eukaryota</taxon>
        <taxon>Fungi</taxon>
        <taxon>Fungi incertae sedis</taxon>
        <taxon>Cryptomycota</taxon>
        <taxon>Cryptomycota incertae sedis</taxon>
        <taxon>Rozella</taxon>
    </lineage>
</organism>
<evidence type="ECO:0000313" key="1">
    <source>
        <dbReference type="EMBL" id="EPZ34105.1"/>
    </source>
</evidence>
<name>A0A075AVG3_ROZAC</name>
<dbReference type="EMBL" id="ML005669">
    <property type="protein sequence ID" value="RKP17808.1"/>
    <property type="molecule type" value="Genomic_DNA"/>
</dbReference>
<reference evidence="4" key="2">
    <citation type="journal article" date="2018" name="Nat. Microbiol.">
        <title>Leveraging single-cell genomics to expand the fungal tree of life.</title>
        <authorList>
            <person name="Ahrendt S.R."/>
            <person name="Quandt C.A."/>
            <person name="Ciobanu D."/>
            <person name="Clum A."/>
            <person name="Salamov A."/>
            <person name="Andreopoulos B."/>
            <person name="Cheng J.F."/>
            <person name="Woyke T."/>
            <person name="Pelin A."/>
            <person name="Henrissat B."/>
            <person name="Reynolds N.K."/>
            <person name="Benny G.L."/>
            <person name="Smith M.E."/>
            <person name="James T.Y."/>
            <person name="Grigoriev I.V."/>
        </authorList>
    </citation>
    <scope>NUCLEOTIDE SEQUENCE [LARGE SCALE GENOMIC DNA]</scope>
    <source>
        <strain evidence="4">CSF55</strain>
    </source>
</reference>
<dbReference type="HOGENOM" id="CLU_2832605_0_0_1"/>
<protein>
    <submittedName>
        <fullName evidence="1">Uncharacterized protein</fullName>
    </submittedName>
</protein>
<dbReference type="Proteomes" id="UP000030755">
    <property type="component" value="Unassembled WGS sequence"/>
</dbReference>